<protein>
    <submittedName>
        <fullName evidence="2">Tail assembly chaperone</fullName>
    </submittedName>
</protein>
<accession>A0A9X9NZT2</accession>
<organism evidence="2 3">
    <name type="scientific">Vibrio phage vB_VpaM_VPs20</name>
    <dbReference type="NCBI Taxonomy" id="2978980"/>
    <lineage>
        <taxon>Viruses</taxon>
        <taxon>Duplodnaviria</taxon>
        <taxon>Heunggongvirae</taxon>
        <taxon>Uroviricota</taxon>
        <taxon>Caudoviricetes</taxon>
        <taxon>Chaseviridae</taxon>
        <taxon>Nefertitivirinae</taxon>
        <taxon>Liaoningvirus</taxon>
        <taxon>Liaoningvirus VPs20</taxon>
    </lineage>
</organism>
<keyword evidence="3" id="KW-1185">Reference proteome</keyword>
<dbReference type="RefSeq" id="YP_010845141.1">
    <property type="nucleotide sequence ID" value="NC_079185.1"/>
</dbReference>
<dbReference type="Proteomes" id="UP001163333">
    <property type="component" value="Segment"/>
</dbReference>
<reference evidence="2" key="1">
    <citation type="submission" date="2022-07" db="EMBL/GenBank/DDBJ databases">
        <authorList>
            <person name="Liu S."/>
        </authorList>
    </citation>
    <scope>NUCLEOTIDE SEQUENCE</scope>
</reference>
<evidence type="ECO:0000313" key="3">
    <source>
        <dbReference type="Proteomes" id="UP001163333"/>
    </source>
</evidence>
<name>A0A9X9NZT2_9CAUD</name>
<dbReference type="Pfam" id="PF16778">
    <property type="entry name" value="Phage_tail_APC"/>
    <property type="match status" value="1"/>
</dbReference>
<proteinExistence type="predicted"/>
<dbReference type="KEGG" id="vg:80832291"/>
<dbReference type="GeneID" id="80832291"/>
<evidence type="ECO:0000313" key="2">
    <source>
        <dbReference type="EMBL" id="UYD72136.1"/>
    </source>
</evidence>
<evidence type="ECO:0000259" key="1">
    <source>
        <dbReference type="Pfam" id="PF16778"/>
    </source>
</evidence>
<dbReference type="EMBL" id="OP056089">
    <property type="protein sequence ID" value="UYD72136.1"/>
    <property type="molecule type" value="Genomic_DNA"/>
</dbReference>
<dbReference type="InterPro" id="IPR031893">
    <property type="entry name" value="Phage_tail_APC"/>
</dbReference>
<feature type="domain" description="Phage tail assembly chaperone-like" evidence="1">
    <location>
        <begin position="76"/>
        <end position="137"/>
    </location>
</feature>
<sequence length="148" mass="17279">MRKITAARNLQYTSYDKTAIKCEVQCKQFGDKWLPFVMSLEDTEKHGQETYQRAINGEFGEIAEFEPVVLTDEQKAEEIRYQRGHKLAKVDELVMNPLRWVSFTSEEQQTIAEYRQALLDITEQETFPESVEWPDNPTITKDQNNGEV</sequence>